<feature type="compositionally biased region" description="Low complexity" evidence="1">
    <location>
        <begin position="60"/>
        <end position="70"/>
    </location>
</feature>
<dbReference type="InterPro" id="IPR059065">
    <property type="entry name" value="Ig_Tag1-like_4th"/>
</dbReference>
<keyword evidence="2" id="KW-0812">Transmembrane</keyword>
<name>A0AAD4KR56_9EURO</name>
<proteinExistence type="predicted"/>
<gene>
    <name evidence="6" type="ORF">BGW36DRAFT_378185</name>
</gene>
<dbReference type="Pfam" id="PF26153">
    <property type="entry name" value="LEA-2L_5"/>
    <property type="match status" value="1"/>
</dbReference>
<feature type="compositionally biased region" description="Polar residues" evidence="1">
    <location>
        <begin position="31"/>
        <end position="42"/>
    </location>
</feature>
<dbReference type="GeneID" id="70246366"/>
<dbReference type="PANTHER" id="PTHR35895">
    <property type="entry name" value="CHROMOSOME 16, WHOLE GENOME SHOTGUN SEQUENCE"/>
    <property type="match status" value="1"/>
</dbReference>
<evidence type="ECO:0000256" key="1">
    <source>
        <dbReference type="SAM" id="MobiDB-lite"/>
    </source>
</evidence>
<keyword evidence="2" id="KW-1133">Transmembrane helix</keyword>
<reference evidence="6" key="1">
    <citation type="submission" date="2021-12" db="EMBL/GenBank/DDBJ databases">
        <title>Convergent genome expansion in fungi linked to evolution of root-endophyte symbiosis.</title>
        <authorList>
            <consortium name="DOE Joint Genome Institute"/>
            <person name="Ke Y.-H."/>
            <person name="Bonito G."/>
            <person name="Liao H.-L."/>
            <person name="Looney B."/>
            <person name="Rojas-Flechas A."/>
            <person name="Nash J."/>
            <person name="Hameed K."/>
            <person name="Schadt C."/>
            <person name="Martin F."/>
            <person name="Crous P.W."/>
            <person name="Miettinen O."/>
            <person name="Magnuson J.K."/>
            <person name="Labbe J."/>
            <person name="Jacobson D."/>
            <person name="Doktycz M.J."/>
            <person name="Veneault-Fourrey C."/>
            <person name="Kuo A."/>
            <person name="Mondo S."/>
            <person name="Calhoun S."/>
            <person name="Riley R."/>
            <person name="Ohm R."/>
            <person name="LaButti K."/>
            <person name="Andreopoulos B."/>
            <person name="Pangilinan J."/>
            <person name="Nolan M."/>
            <person name="Tritt A."/>
            <person name="Clum A."/>
            <person name="Lipzen A."/>
            <person name="Daum C."/>
            <person name="Barry K."/>
            <person name="Grigoriev I.V."/>
            <person name="Vilgalys R."/>
        </authorList>
    </citation>
    <scope>NUCLEOTIDE SEQUENCE</scope>
    <source>
        <strain evidence="6">PMI_201</strain>
    </source>
</reference>
<dbReference type="AlphaFoldDB" id="A0AAD4KR56"/>
<feature type="compositionally biased region" description="Polar residues" evidence="1">
    <location>
        <begin position="1"/>
        <end position="23"/>
    </location>
</feature>
<feature type="domain" description="Tag1-like fifth Ig-like" evidence="5">
    <location>
        <begin position="747"/>
        <end position="858"/>
    </location>
</feature>
<evidence type="ECO:0000256" key="2">
    <source>
        <dbReference type="SAM" id="Phobius"/>
    </source>
</evidence>
<feature type="domain" description="Tag1-like fourth Ig-like" evidence="4">
    <location>
        <begin position="601"/>
        <end position="717"/>
    </location>
</feature>
<evidence type="ECO:0000259" key="5">
    <source>
        <dbReference type="Pfam" id="PF26153"/>
    </source>
</evidence>
<dbReference type="Pfam" id="PF26174">
    <property type="entry name" value="LEA-2_1"/>
    <property type="match status" value="1"/>
</dbReference>
<evidence type="ECO:0008006" key="8">
    <source>
        <dbReference type="Google" id="ProtNLM"/>
    </source>
</evidence>
<dbReference type="GO" id="GO:0000329">
    <property type="term" value="C:fungal-type vacuole membrane"/>
    <property type="evidence" value="ECO:0007669"/>
    <property type="project" value="InterPro"/>
</dbReference>
<sequence>MTSDSTAMSPGRLSSDSQDISPHNNKHIHRSTSPFFDPNSESAPLLQGGDAQGPSYGTQSRSRPSSLALRSSHEFAPAANDQKNKRRWPIIVALSSLTVAVLLTLIFGFAAPAAVKSYAQQAVVFTPQRLSVDSATSSGVSLRVQGNVTLDGQRVNQKPVRDIGRFATWIAKEVELGESKVNVYLPEYDNVLVGTASLPAVNLNIREGHINHIDIITDLASGDVAGIRQVADDWMNGRLGQLRIKSAANVPIKSGIINIGKQVISTDLQLDNVPALPSISVLKLNIHENPLTPQDPSVAVEVSVGISNDYALSIAIPPLGFDILVPNCQPFDPYILVANATTNTVDVQPAAPAIVDVSGIIQQLPSELTKACPGKKDSPLDQIISGYMKGHQTTIYVRGADSPSHKTPLWMVNLLKSVTIPVPVTGHDFGQMIKNFSMTDVHFSMPDPFAEPNSPDSQPKVSAVVQVVVDLPQEMNFDVDIPRVRANVDVFYHGNKFGFLDLRKWQHANATRTNGTDSEDPLLFVTFGIKDGPLQVTDSDIFSEIVQSLLFGDKSVVLDLEALVDGKLVTTLGQFTIHDIPAQGSIKVNPPFGSSVGGLINPKVESLDIVHTTQSTVLVQATVNFTNPTPYSASIPFIDCLLLSNGTAIAHITGHAMSIVPGNNTGVSIDVLWSPLASSGDAGVIAGRKFLSNYISGLNTTLTLQSHKGSIPSQPGIGQALSNIKIDFPVPKLEAPDDSDDDSDGDSNGNPHFIKDATLHVWSSTSVFTLSSPLHKSTFYINSINATAFYNHTEPVGRIDYGLPFAVPPRISQTPRLPVELYLNGVGYEAVKRAFGGTLRMDARAEVGVTLGEYSTTVFYQGKGIGAKIRI</sequence>
<dbReference type="InterPro" id="IPR046368">
    <property type="entry name" value="Tag1"/>
</dbReference>
<keyword evidence="2" id="KW-0472">Membrane</keyword>
<feature type="domain" description="Tag1 C-terminal" evidence="3">
    <location>
        <begin position="475"/>
        <end position="589"/>
    </location>
</feature>
<dbReference type="Pfam" id="PF22786">
    <property type="entry name" value="Tag1_C"/>
    <property type="match status" value="1"/>
</dbReference>
<organism evidence="6 7">
    <name type="scientific">Talaromyces proteolyticus</name>
    <dbReference type="NCBI Taxonomy" id="1131652"/>
    <lineage>
        <taxon>Eukaryota</taxon>
        <taxon>Fungi</taxon>
        <taxon>Dikarya</taxon>
        <taxon>Ascomycota</taxon>
        <taxon>Pezizomycotina</taxon>
        <taxon>Eurotiomycetes</taxon>
        <taxon>Eurotiomycetidae</taxon>
        <taxon>Eurotiales</taxon>
        <taxon>Trichocomaceae</taxon>
        <taxon>Talaromyces</taxon>
        <taxon>Talaromyces sect. Bacilispori</taxon>
    </lineage>
</organism>
<evidence type="ECO:0000259" key="4">
    <source>
        <dbReference type="Pfam" id="PF26150"/>
    </source>
</evidence>
<accession>A0AAD4KR56</accession>
<dbReference type="PANTHER" id="PTHR35895:SF3">
    <property type="entry name" value="PRE-RRNA PROCESSING PROTEIN"/>
    <property type="match status" value="1"/>
</dbReference>
<protein>
    <recommendedName>
        <fullName evidence="8">Pre-rRNA processing protein</fullName>
    </recommendedName>
</protein>
<dbReference type="InterPro" id="IPR059066">
    <property type="entry name" value="Ig_Tag1-like_5th"/>
</dbReference>
<evidence type="ECO:0000259" key="3">
    <source>
        <dbReference type="Pfam" id="PF22786"/>
    </source>
</evidence>
<evidence type="ECO:0000313" key="7">
    <source>
        <dbReference type="Proteomes" id="UP001201262"/>
    </source>
</evidence>
<feature type="region of interest" description="Disordered" evidence="1">
    <location>
        <begin position="1"/>
        <end position="80"/>
    </location>
</feature>
<dbReference type="EMBL" id="JAJTJA010000006">
    <property type="protein sequence ID" value="KAH8697198.1"/>
    <property type="molecule type" value="Genomic_DNA"/>
</dbReference>
<dbReference type="RefSeq" id="XP_046071899.1">
    <property type="nucleotide sequence ID" value="XM_046216079.1"/>
</dbReference>
<dbReference type="InterPro" id="IPR055011">
    <property type="entry name" value="Tag1_C"/>
</dbReference>
<keyword evidence="7" id="KW-1185">Reference proteome</keyword>
<comment type="caution">
    <text evidence="6">The sequence shown here is derived from an EMBL/GenBank/DDBJ whole genome shotgun (WGS) entry which is preliminary data.</text>
</comment>
<feature type="transmembrane region" description="Helical" evidence="2">
    <location>
        <begin position="90"/>
        <end position="111"/>
    </location>
</feature>
<evidence type="ECO:0000313" key="6">
    <source>
        <dbReference type="EMBL" id="KAH8697198.1"/>
    </source>
</evidence>
<dbReference type="Pfam" id="PF26150">
    <property type="entry name" value="LEA-2_4"/>
    <property type="match status" value="1"/>
</dbReference>
<dbReference type="Proteomes" id="UP001201262">
    <property type="component" value="Unassembled WGS sequence"/>
</dbReference>